<feature type="transmembrane region" description="Helical" evidence="4">
    <location>
        <begin position="457"/>
        <end position="482"/>
    </location>
</feature>
<dbReference type="PANTHER" id="PTHR24364">
    <property type="entry name" value="LP06937P"/>
    <property type="match status" value="1"/>
</dbReference>
<dbReference type="Gene3D" id="3.80.10.10">
    <property type="entry name" value="Ribonuclease Inhibitor"/>
    <property type="match status" value="2"/>
</dbReference>
<dbReference type="InterPro" id="IPR032675">
    <property type="entry name" value="LRR_dom_sf"/>
</dbReference>
<evidence type="ECO:0000259" key="6">
    <source>
        <dbReference type="SMART" id="SM00082"/>
    </source>
</evidence>
<feature type="chain" id="PRO_5044647481" evidence="5">
    <location>
        <begin position="24"/>
        <end position="539"/>
    </location>
</feature>
<feature type="signal peptide" evidence="5">
    <location>
        <begin position="1"/>
        <end position="23"/>
    </location>
</feature>
<dbReference type="GO" id="GO:0016020">
    <property type="term" value="C:membrane"/>
    <property type="evidence" value="ECO:0007669"/>
    <property type="project" value="TreeGrafter"/>
</dbReference>
<evidence type="ECO:0000256" key="4">
    <source>
        <dbReference type="SAM" id="Phobius"/>
    </source>
</evidence>
<organism evidence="7 8">
    <name type="scientific">Drosophila kikkawai</name>
    <name type="common">Fruit fly</name>
    <dbReference type="NCBI Taxonomy" id="30033"/>
    <lineage>
        <taxon>Eukaryota</taxon>
        <taxon>Metazoa</taxon>
        <taxon>Ecdysozoa</taxon>
        <taxon>Arthropoda</taxon>
        <taxon>Hexapoda</taxon>
        <taxon>Insecta</taxon>
        <taxon>Pterygota</taxon>
        <taxon>Neoptera</taxon>
        <taxon>Endopterygota</taxon>
        <taxon>Diptera</taxon>
        <taxon>Brachycera</taxon>
        <taxon>Muscomorpha</taxon>
        <taxon>Ephydroidea</taxon>
        <taxon>Drosophilidae</taxon>
        <taxon>Drosophila</taxon>
        <taxon>Sophophora</taxon>
    </lineage>
</organism>
<keyword evidence="3" id="KW-0677">Repeat</keyword>
<keyword evidence="4" id="KW-0472">Membrane</keyword>
<sequence length="539" mass="59199">MKYKFLLLLLAGISLLLATGVHSQHEDIPYQPVANICQTCMCLSSQDSDHRTHFNLDCSVRNFEHILARWPEEFGSQAVAGGASTEIVVSYSGNRIRLLQQLPATNASLTLSCRHCGLQDLQAPLFMDAPNVEALYLSWNELTDNVLNPGLFRGPWNNTNYEPIGLKDLDLSHNRIARLERLLFEHTPHLVKLNLAYNKLSILDAATTAAVGSVTTLQRLDLSHNGLMSLPAELFPKLRSLRILDVSGNEFTVVPASLQQLGKSLVHLNLAGNQFPSLKENSFKGLVALKRLNISSLPALRSVEKGALILPAVEQLDCSRNPKLENVELGDLLSSRNLSQLDLSRNALTTLVLKENNNSASASSNRTIQEPWPRLRRLSISGNPWYCSCELFKALELSGLSHIEQEADGTEARCDTPYLLAGAPLSNLTAEHICNMVIPKKYRAVDEEPPRFLRRRYIILTAIIASVVLVIGLVIGFIVVCVRRRLKGSDYGVQPIRYTSVRGSNLSQFSNLQPASVASKFNNAHAGASNGATTGAANA</sequence>
<dbReference type="PROSITE" id="PS51450">
    <property type="entry name" value="LRR"/>
    <property type="match status" value="2"/>
</dbReference>
<protein>
    <submittedName>
        <fullName evidence="8">Leucine-rich repeat-containing protein 70</fullName>
    </submittedName>
</protein>
<dbReference type="GO" id="GO:0071944">
    <property type="term" value="C:cell periphery"/>
    <property type="evidence" value="ECO:0007669"/>
    <property type="project" value="UniProtKB-ARBA"/>
</dbReference>
<dbReference type="GeneID" id="108083933"/>
<dbReference type="AlphaFoldDB" id="A0A6P4JLC6"/>
<keyword evidence="4" id="KW-0812">Transmembrane</keyword>
<reference evidence="8" key="1">
    <citation type="submission" date="2025-08" db="UniProtKB">
        <authorList>
            <consortium name="RefSeq"/>
        </authorList>
    </citation>
    <scope>IDENTIFICATION</scope>
    <source>
        <strain evidence="8">14028-0561.14</strain>
        <tissue evidence="8">Whole fly</tissue>
    </source>
</reference>
<dbReference type="SMART" id="SM00082">
    <property type="entry name" value="LRRCT"/>
    <property type="match status" value="1"/>
</dbReference>
<dbReference type="RefSeq" id="XP_017035425.1">
    <property type="nucleotide sequence ID" value="XM_017179936.3"/>
</dbReference>
<keyword evidence="2 5" id="KW-0732">Signal</keyword>
<evidence type="ECO:0000313" key="8">
    <source>
        <dbReference type="RefSeq" id="XP_017035425.1"/>
    </source>
</evidence>
<dbReference type="Pfam" id="PF13855">
    <property type="entry name" value="LRR_8"/>
    <property type="match status" value="1"/>
</dbReference>
<feature type="domain" description="LRRCT" evidence="6">
    <location>
        <begin position="383"/>
        <end position="435"/>
    </location>
</feature>
<dbReference type="Proteomes" id="UP001652661">
    <property type="component" value="Chromosome 3R"/>
</dbReference>
<dbReference type="SMART" id="SM00369">
    <property type="entry name" value="LRR_TYP"/>
    <property type="match status" value="6"/>
</dbReference>
<proteinExistence type="predicted"/>
<name>A0A6P4JLC6_DROKI</name>
<keyword evidence="4" id="KW-1133">Transmembrane helix</keyword>
<dbReference type="GO" id="GO:0019834">
    <property type="term" value="F:phospholipase A2 inhibitor activity"/>
    <property type="evidence" value="ECO:0007669"/>
    <property type="project" value="UniProtKB-KW"/>
</dbReference>
<dbReference type="SUPFAM" id="SSF52058">
    <property type="entry name" value="L domain-like"/>
    <property type="match status" value="1"/>
</dbReference>
<evidence type="ECO:0000256" key="2">
    <source>
        <dbReference type="ARBA" id="ARBA00022729"/>
    </source>
</evidence>
<evidence type="ECO:0000256" key="5">
    <source>
        <dbReference type="SAM" id="SignalP"/>
    </source>
</evidence>
<accession>A0A6P4JLC6</accession>
<evidence type="ECO:0000256" key="3">
    <source>
        <dbReference type="ARBA" id="ARBA00022737"/>
    </source>
</evidence>
<keyword evidence="7" id="KW-1185">Reference proteome</keyword>
<evidence type="ECO:0000313" key="7">
    <source>
        <dbReference type="Proteomes" id="UP001652661"/>
    </source>
</evidence>
<dbReference type="InterPro" id="IPR052286">
    <property type="entry name" value="Wnt_signaling_inhibitor"/>
</dbReference>
<dbReference type="InterPro" id="IPR000483">
    <property type="entry name" value="Cys-rich_flank_reg_C"/>
</dbReference>
<gene>
    <name evidence="8" type="primary">LOC108083933</name>
</gene>
<evidence type="ECO:0000256" key="1">
    <source>
        <dbReference type="ARBA" id="ARBA00022614"/>
    </source>
</evidence>
<dbReference type="InterPro" id="IPR003591">
    <property type="entry name" value="Leu-rich_rpt_typical-subtyp"/>
</dbReference>
<keyword evidence="1" id="KW-0433">Leucine-rich repeat</keyword>
<dbReference type="OrthoDB" id="635273at2759"/>
<dbReference type="InterPro" id="IPR001611">
    <property type="entry name" value="Leu-rich_rpt"/>
</dbReference>
<dbReference type="PANTHER" id="PTHR24364:SF18">
    <property type="entry name" value="LP06937P"/>
    <property type="match status" value="1"/>
</dbReference>